<proteinExistence type="predicted"/>
<evidence type="ECO:0000256" key="2">
    <source>
        <dbReference type="ARBA" id="ARBA00022844"/>
    </source>
</evidence>
<sequence>MAAGTAFAVDHAQIAQTGDTMFKGYLEPEQAKDYFAEAEKTSIVQQFAQKIPMGTTGQKIPHWVGDVSAQWIGEGDMKPITKGNMGSQTIAPHKIATIFVASAETVRANPANYIGTMRTKVATAFAMAFDQAAINGVDSPFPTYLAQTTKSVSLADPGGAGNSDLTAYDAIAVNGLSLLVNAGKKWTHTLLDDIVEPILNGAKDKSGRPLFIESTYTEENSPFRLGRIVARPTILSDHVASGSTVGYQGDFRQVVWGQVGGLSFDVTDQATLNLGTPEAPNFVSLWQHNLVAVRVEAEYAFHCNDKDAFVKLTNVVTP</sequence>
<evidence type="ECO:0000313" key="5">
    <source>
        <dbReference type="Proteomes" id="UP000001547"/>
    </source>
</evidence>
<dbReference type="OrthoDB" id="4808at10239"/>
<protein>
    <submittedName>
        <fullName evidence="4">Major capsid protein</fullName>
    </submittedName>
</protein>
<dbReference type="EMBL" id="GU339467">
    <property type="protein sequence ID" value="ADB93712.1"/>
    <property type="molecule type" value="Genomic_DNA"/>
</dbReference>
<dbReference type="Gene3D" id="3.30.2400.10">
    <property type="entry name" value="Major capsid protein gp5"/>
    <property type="match status" value="1"/>
</dbReference>
<accession>D3JZ81</accession>
<reference evidence="5" key="1">
    <citation type="submission" date="2009-12" db="EMBL/GenBank/DDBJ databases">
        <authorList>
            <person name="Jacobs-Sera D."/>
            <person name="Zellars M."/>
            <person name="Wells M.E."/>
            <person name="Webb J.L."/>
            <person name="Ware V.C."/>
            <person name="Vazquez E."/>
            <person name="TamarapuParthasarathy P."/>
            <person name="Smith I.A."/>
            <person name="Simon S.E."/>
            <person name="Shaffer C.D."/>
            <person name="Rubin M.R."/>
            <person name="Rosenzweig R.F."/>
            <person name="Rinehart C.A."/>
            <person name="Qin H."/>
            <person name="Pillay I."/>
            <person name="Payne D.E.II."/>
            <person name="Padolina J.M."/>
            <person name="Novick P.A."/>
            <person name="Miller E.S."/>
            <person name="Mayer E.S."/>
            <person name="Marzillier J.Y."/>
            <person name="Mageeney C.M."/>
            <person name="MacGibeny M.A."/>
            <person name="Li W."/>
            <person name="Lee J.Y."/>
            <person name="Kinnersley M.A."/>
            <person name="King-Smith C."/>
            <person name="King R.A."/>
            <person name="Kenna M.A."/>
            <person name="Kearse M.G."/>
            <person name="Johnson B.K."/>
            <person name="Johnson A.A."/>
            <person name="Johnson C.M."/>
            <person name="Hughes L.E."/>
            <person name="Harrison M."/>
            <person name="Guild N.A."/>
            <person name="Gilbert J.L."/>
            <person name="Fillman C.L."/>
            <person name="Felton C.M."/>
            <person name="Dunbar D.A."/>
            <person name="Dennehy J.J."/>
            <person name="DeJong R.J."/>
            <person name="Carson S."/>
            <person name="Burnett S.H."/>
            <person name="Breakwell D.P."/>
            <person name="Berrios J.E."/>
            <person name="Benjamin R.C."/>
            <person name="Anderson J.J."/>
            <person name="Bradley K.W."/>
            <person name="Khaja R."/>
            <person name="Lee E."/>
            <person name="Barker L.P."/>
            <person name="Lewis M.F."/>
            <person name="Jordan T.C."/>
            <person name="Cresawn S.G."/>
            <person name="Grace M.A."/>
            <person name="Pope W.H."/>
            <person name="Ko C."/>
            <person name="Russell D.A."/>
            <person name="Peebles C.L."/>
            <person name="Lawrence J.L."/>
            <person name="Hendrix R.W."/>
            <person name="Hatfull G.F."/>
        </authorList>
    </citation>
    <scope>NUCLEOTIDE SEQUENCE [LARGE SCALE GENOMIC DNA]</scope>
</reference>
<dbReference type="Pfam" id="PF05065">
    <property type="entry name" value="Phage_capsid"/>
    <property type="match status" value="1"/>
</dbReference>
<evidence type="ECO:0000313" key="4">
    <source>
        <dbReference type="EMBL" id="ADB93712.1"/>
    </source>
</evidence>
<dbReference type="NCBIfam" id="TIGR01554">
    <property type="entry name" value="major_cap_HK97"/>
    <property type="match status" value="1"/>
</dbReference>
<comment type="subcellular location">
    <subcellularLocation>
        <location evidence="1">Virion</location>
    </subcellularLocation>
</comment>
<dbReference type="RefSeq" id="YP_009101272.1">
    <property type="nucleotide sequence ID" value="NC_025444.1"/>
</dbReference>
<keyword evidence="2" id="KW-0946">Virion</keyword>
<organism evidence="4 5">
    <name type="scientific">Mycobacterium phage RedRock</name>
    <dbReference type="NCBI Taxonomy" id="711470"/>
    <lineage>
        <taxon>Viruses</taxon>
        <taxon>Duplodnaviria</taxon>
        <taxon>Heunggongvirae</taxon>
        <taxon>Uroviricota</taxon>
        <taxon>Caudoviricetes</taxon>
        <taxon>Fromanvirus</taxon>
        <taxon>Fromanvirus redrock</taxon>
    </lineage>
</organism>
<dbReference type="GO" id="GO:0044423">
    <property type="term" value="C:virion component"/>
    <property type="evidence" value="ECO:0007669"/>
    <property type="project" value="UniProtKB-KW"/>
</dbReference>
<feature type="domain" description="Phage capsid-like C-terminal" evidence="3">
    <location>
        <begin position="27"/>
        <end position="313"/>
    </location>
</feature>
<dbReference type="InterPro" id="IPR054612">
    <property type="entry name" value="Phage_capsid-like_C"/>
</dbReference>
<dbReference type="InterPro" id="IPR024455">
    <property type="entry name" value="Phage_capsid"/>
</dbReference>
<dbReference type="Proteomes" id="UP000001547">
    <property type="component" value="Segment"/>
</dbReference>
<evidence type="ECO:0000256" key="1">
    <source>
        <dbReference type="ARBA" id="ARBA00004328"/>
    </source>
</evidence>
<gene>
    <name evidence="4" type="primary">19</name>
    <name evidence="4" type="ORF">REDROCK_19</name>
</gene>
<dbReference type="GeneID" id="22110962"/>
<dbReference type="KEGG" id="vg:22110962"/>
<dbReference type="SUPFAM" id="SSF56563">
    <property type="entry name" value="Major capsid protein gp5"/>
    <property type="match status" value="1"/>
</dbReference>
<dbReference type="Gene3D" id="3.30.2320.10">
    <property type="entry name" value="hypothetical protein PF0899 domain"/>
    <property type="match status" value="1"/>
</dbReference>
<name>D3JZ81_9CAUD</name>
<keyword evidence="5" id="KW-1185">Reference proteome</keyword>
<evidence type="ECO:0000259" key="3">
    <source>
        <dbReference type="Pfam" id="PF05065"/>
    </source>
</evidence>